<feature type="domain" description="Penicillin-binding protein transpeptidase" evidence="13">
    <location>
        <begin position="427"/>
        <end position="606"/>
    </location>
</feature>
<evidence type="ECO:0000313" key="16">
    <source>
        <dbReference type="Proteomes" id="UP001595916"/>
    </source>
</evidence>
<protein>
    <submittedName>
        <fullName evidence="15">Penicillin-binding transpeptidase domain-containing protein</fullName>
    </submittedName>
</protein>
<dbReference type="InterPro" id="IPR012338">
    <property type="entry name" value="Beta-lactam/transpept-like"/>
</dbReference>
<dbReference type="PANTHER" id="PTHR30627:SF2">
    <property type="entry name" value="PEPTIDOGLYCAN D,D-TRANSPEPTIDASE MRDA"/>
    <property type="match status" value="1"/>
</dbReference>
<gene>
    <name evidence="15" type="ORF">ACFO4R_04235</name>
</gene>
<evidence type="ECO:0000256" key="1">
    <source>
        <dbReference type="ARBA" id="ARBA00004167"/>
    </source>
</evidence>
<dbReference type="Proteomes" id="UP001595916">
    <property type="component" value="Unassembled WGS sequence"/>
</dbReference>
<keyword evidence="10" id="KW-0961">Cell wall biogenesis/degradation</keyword>
<evidence type="ECO:0000256" key="4">
    <source>
        <dbReference type="ARBA" id="ARBA00022475"/>
    </source>
</evidence>
<name>A0ABV9QNK1_9FIRM</name>
<reference evidence="16" key="1">
    <citation type="journal article" date="2019" name="Int. J. Syst. Evol. Microbiol.">
        <title>The Global Catalogue of Microorganisms (GCM) 10K type strain sequencing project: providing services to taxonomists for standard genome sequencing and annotation.</title>
        <authorList>
            <consortium name="The Broad Institute Genomics Platform"/>
            <consortium name="The Broad Institute Genome Sequencing Center for Infectious Disease"/>
            <person name="Wu L."/>
            <person name="Ma J."/>
        </authorList>
    </citation>
    <scope>NUCLEOTIDE SEQUENCE [LARGE SCALE GENOMIC DNA]</scope>
    <source>
        <strain evidence="16">CCUG 46385</strain>
    </source>
</reference>
<dbReference type="PANTHER" id="PTHR30627">
    <property type="entry name" value="PEPTIDOGLYCAN D,D-TRANSPEPTIDASE"/>
    <property type="match status" value="1"/>
</dbReference>
<evidence type="ECO:0000256" key="9">
    <source>
        <dbReference type="ARBA" id="ARBA00023136"/>
    </source>
</evidence>
<keyword evidence="5 12" id="KW-0812">Transmembrane</keyword>
<evidence type="ECO:0000259" key="13">
    <source>
        <dbReference type="Pfam" id="PF00905"/>
    </source>
</evidence>
<evidence type="ECO:0000256" key="8">
    <source>
        <dbReference type="ARBA" id="ARBA00022989"/>
    </source>
</evidence>
<feature type="transmembrane region" description="Helical" evidence="12">
    <location>
        <begin position="12"/>
        <end position="32"/>
    </location>
</feature>
<evidence type="ECO:0000256" key="10">
    <source>
        <dbReference type="ARBA" id="ARBA00023316"/>
    </source>
</evidence>
<comment type="similarity">
    <text evidence="3">Belongs to the transpeptidase family.</text>
</comment>
<comment type="subcellular location">
    <subcellularLocation>
        <location evidence="2">Cell membrane</location>
    </subcellularLocation>
    <subcellularLocation>
        <location evidence="1">Membrane</location>
        <topology evidence="1">Single-pass membrane protein</topology>
    </subcellularLocation>
</comment>
<organism evidence="15 16">
    <name type="scientific">Filifactor villosus</name>
    <dbReference type="NCBI Taxonomy" id="29374"/>
    <lineage>
        <taxon>Bacteria</taxon>
        <taxon>Bacillati</taxon>
        <taxon>Bacillota</taxon>
        <taxon>Clostridia</taxon>
        <taxon>Peptostreptococcales</taxon>
        <taxon>Filifactoraceae</taxon>
        <taxon>Filifactor</taxon>
    </lineage>
</organism>
<evidence type="ECO:0000313" key="15">
    <source>
        <dbReference type="EMBL" id="MFC4804284.1"/>
    </source>
</evidence>
<dbReference type="InterPro" id="IPR050515">
    <property type="entry name" value="Beta-lactam/transpept"/>
</dbReference>
<evidence type="ECO:0000256" key="3">
    <source>
        <dbReference type="ARBA" id="ARBA00007171"/>
    </source>
</evidence>
<dbReference type="RefSeq" id="WP_379787790.1">
    <property type="nucleotide sequence ID" value="NZ_JBHSHL010000014.1"/>
</dbReference>
<dbReference type="InterPro" id="IPR005311">
    <property type="entry name" value="PBP_dimer"/>
</dbReference>
<dbReference type="Gene3D" id="3.40.710.10">
    <property type="entry name" value="DD-peptidase/beta-lactamase superfamily"/>
    <property type="match status" value="1"/>
</dbReference>
<feature type="region of interest" description="Disordered" evidence="11">
    <location>
        <begin position="921"/>
        <end position="949"/>
    </location>
</feature>
<evidence type="ECO:0000256" key="7">
    <source>
        <dbReference type="ARBA" id="ARBA00022984"/>
    </source>
</evidence>
<comment type="caution">
    <text evidence="15">The sequence shown here is derived from an EMBL/GenBank/DDBJ whole genome shotgun (WGS) entry which is preliminary data.</text>
</comment>
<keyword evidence="7" id="KW-0573">Peptidoglycan synthesis</keyword>
<dbReference type="Pfam" id="PF03717">
    <property type="entry name" value="PBP_dimer"/>
    <property type="match status" value="1"/>
</dbReference>
<evidence type="ECO:0000259" key="14">
    <source>
        <dbReference type="Pfam" id="PF03717"/>
    </source>
</evidence>
<evidence type="ECO:0000256" key="6">
    <source>
        <dbReference type="ARBA" id="ARBA00022960"/>
    </source>
</evidence>
<dbReference type="Gene3D" id="3.90.1310.10">
    <property type="entry name" value="Penicillin-binding protein 2a (Domain 2)"/>
    <property type="match status" value="2"/>
</dbReference>
<keyword evidence="4" id="KW-1003">Cell membrane</keyword>
<dbReference type="Pfam" id="PF00905">
    <property type="entry name" value="Transpeptidase"/>
    <property type="match status" value="2"/>
</dbReference>
<dbReference type="Gene3D" id="3.30.450.330">
    <property type="match status" value="1"/>
</dbReference>
<dbReference type="SUPFAM" id="SSF56601">
    <property type="entry name" value="beta-lactamase/transpeptidase-like"/>
    <property type="match status" value="1"/>
</dbReference>
<dbReference type="InterPro" id="IPR001460">
    <property type="entry name" value="PCN-bd_Tpept"/>
</dbReference>
<keyword evidence="8 12" id="KW-1133">Transmembrane helix</keyword>
<evidence type="ECO:0000256" key="2">
    <source>
        <dbReference type="ARBA" id="ARBA00004236"/>
    </source>
</evidence>
<feature type="domain" description="Penicillin-binding protein transpeptidase" evidence="13">
    <location>
        <begin position="691"/>
        <end position="851"/>
    </location>
</feature>
<keyword evidence="9 12" id="KW-0472">Membrane</keyword>
<dbReference type="EMBL" id="JBHSHL010000014">
    <property type="protein sequence ID" value="MFC4804284.1"/>
    <property type="molecule type" value="Genomic_DNA"/>
</dbReference>
<dbReference type="SUPFAM" id="SSF56519">
    <property type="entry name" value="Penicillin binding protein dimerisation domain"/>
    <property type="match status" value="1"/>
</dbReference>
<sequence>MKYNIQRRFVIFYVVLSLVFFVMIAKIMYLTIFSEDVFSKREASFIYKKIEIKAPRGEIRDRNGRLLAGNRPSFNVQVTKDTSVSQEDQNKMFYRLSKILRTNEEMLVDEFPIKVYQGYYYFIYDEELRKWKEKNNLKPDATAEESFSILANLLSEQGVIRINPEDTAKDIQQKMIEIGYYPPISVKSELRFIQDIKKEEWMERTFGRGYKDHLDKSAQEIFKLAREVYEISDGLDEKSARDVMILNDLLRSRRQFQYQPINISFDIGEKTVIQLEEETLNLPMVSIVVEPVRYYPYGEFTSHILGYLGKIGENETDYYVKEKGYDPNEIIGKTGLEKAFEEKLRGRSGYRIVQVDVKNRMVQSLGFQAPIPGETVYITTDNELQQVVEDSLKKTLNSIQTGSSYTSNWGDIKMRDTNKVFNKAKSGATVVLDVKSGEVLAMASYPDYDPNKFVLGISQEEYEKLMPENINDSMAPKPLYNISTMMSVQPGSTFKMITGLAGLENGLDPYYRIQDKGFIEIGQHKFGCWIWNSSNGGRTHGKENLIDAIRDSCNYYMYCLSVGYDYSKDVKMNVEMNSEKILDYAKRFGLDEKTGIEIEETKGQVPNVGIEKEKTLKSLSSFLNKFMEDKFEDVSSGSAEYTKKIETITSWSTENPGRGELIRRLSKLSVKKEHINTVADRIKYDYFNTMSGWKEGDAFNLAIGQGAHSYTPIQLARYIAALANDGVMNEVTVVNRTVDSEKRNALVNSTEKTPIELKNKDNLKYLVQGMINVSDEGTSKNVFKNFPVSVASKTGTAQRPGYIPTKDEKNYYLSHLRSYGVKRDEVLKLAKELEENSKLKLPEHQYIVQAILKLNKNLSSKRDLDIYKDEYDEFAWFVSFAPAENPEIAIVSVIVQGGHGGYGAPMARDIYTKYFRLNEPQKQDKNNKDAQPSIEVPVQKKINYSDEIN</sequence>
<feature type="domain" description="Penicillin-binding protein dimerisation" evidence="14">
    <location>
        <begin position="52"/>
        <end position="364"/>
    </location>
</feature>
<accession>A0ABV9QNK1</accession>
<evidence type="ECO:0000256" key="12">
    <source>
        <dbReference type="SAM" id="Phobius"/>
    </source>
</evidence>
<proteinExistence type="inferred from homology"/>
<evidence type="ECO:0000256" key="11">
    <source>
        <dbReference type="SAM" id="MobiDB-lite"/>
    </source>
</evidence>
<dbReference type="InterPro" id="IPR036138">
    <property type="entry name" value="PBP_dimer_sf"/>
</dbReference>
<keyword evidence="16" id="KW-1185">Reference proteome</keyword>
<keyword evidence="6" id="KW-0133">Cell shape</keyword>
<evidence type="ECO:0000256" key="5">
    <source>
        <dbReference type="ARBA" id="ARBA00022692"/>
    </source>
</evidence>